<sequence length="45" mass="4885">MIGLSLVMGFTDSPFSFGVAAVGVALEVFFVRVMIRAWRGDFDAT</sequence>
<keyword evidence="3" id="KW-1185">Reference proteome</keyword>
<name>A0ABT9BN84_9MICO</name>
<evidence type="ECO:0000313" key="3">
    <source>
        <dbReference type="Proteomes" id="UP001241072"/>
    </source>
</evidence>
<feature type="transmembrane region" description="Helical" evidence="1">
    <location>
        <begin position="15"/>
        <end position="35"/>
    </location>
</feature>
<evidence type="ECO:0000256" key="1">
    <source>
        <dbReference type="SAM" id="Phobius"/>
    </source>
</evidence>
<keyword evidence="1" id="KW-0472">Membrane</keyword>
<keyword evidence="1" id="KW-1133">Transmembrane helix</keyword>
<keyword evidence="1" id="KW-0812">Transmembrane</keyword>
<reference evidence="2 3" key="1">
    <citation type="submission" date="2023-07" db="EMBL/GenBank/DDBJ databases">
        <title>Protaetiibacter sp. nov WY-16 isolated from soil.</title>
        <authorList>
            <person name="Liu B."/>
            <person name="Wan Y."/>
        </authorList>
    </citation>
    <scope>NUCLEOTIDE SEQUENCE [LARGE SCALE GENOMIC DNA]</scope>
    <source>
        <strain evidence="2 3">WY-16</strain>
    </source>
</reference>
<proteinExistence type="predicted"/>
<gene>
    <name evidence="2" type="ORF">Q5716_09680</name>
</gene>
<organism evidence="2 3">
    <name type="scientific">Antiquaquibacter soli</name>
    <dbReference type="NCBI Taxonomy" id="3064523"/>
    <lineage>
        <taxon>Bacteria</taxon>
        <taxon>Bacillati</taxon>
        <taxon>Actinomycetota</taxon>
        <taxon>Actinomycetes</taxon>
        <taxon>Micrococcales</taxon>
        <taxon>Microbacteriaceae</taxon>
        <taxon>Antiquaquibacter</taxon>
    </lineage>
</organism>
<dbReference type="Proteomes" id="UP001241072">
    <property type="component" value="Unassembled WGS sequence"/>
</dbReference>
<dbReference type="RefSeq" id="WP_305002867.1">
    <property type="nucleotide sequence ID" value="NZ_JAUQUB010000001.1"/>
</dbReference>
<dbReference type="EMBL" id="JAUQUB010000001">
    <property type="protein sequence ID" value="MDO7882493.1"/>
    <property type="molecule type" value="Genomic_DNA"/>
</dbReference>
<protein>
    <submittedName>
        <fullName evidence="2">Uncharacterized protein</fullName>
    </submittedName>
</protein>
<evidence type="ECO:0000313" key="2">
    <source>
        <dbReference type="EMBL" id="MDO7882493.1"/>
    </source>
</evidence>
<comment type="caution">
    <text evidence="2">The sequence shown here is derived from an EMBL/GenBank/DDBJ whole genome shotgun (WGS) entry which is preliminary data.</text>
</comment>
<accession>A0ABT9BN84</accession>